<dbReference type="EMBL" id="LT629799">
    <property type="protein sequence ID" value="SDU90563.1"/>
    <property type="molecule type" value="Genomic_DNA"/>
</dbReference>
<evidence type="ECO:0000313" key="2">
    <source>
        <dbReference type="EMBL" id="SDU90563.1"/>
    </source>
</evidence>
<feature type="transmembrane region" description="Helical" evidence="1">
    <location>
        <begin position="22"/>
        <end position="41"/>
    </location>
</feature>
<dbReference type="RefSeq" id="WP_157719891.1">
    <property type="nucleotide sequence ID" value="NZ_LT629799.1"/>
</dbReference>
<accession>A0A1H2MBH3</accession>
<dbReference type="Proteomes" id="UP000198825">
    <property type="component" value="Chromosome I"/>
</dbReference>
<evidence type="ECO:0000256" key="1">
    <source>
        <dbReference type="SAM" id="Phobius"/>
    </source>
</evidence>
<keyword evidence="1" id="KW-1133">Transmembrane helix</keyword>
<proteinExistence type="predicted"/>
<reference evidence="3" key="1">
    <citation type="submission" date="2016-10" db="EMBL/GenBank/DDBJ databases">
        <authorList>
            <person name="Varghese N."/>
            <person name="Submissions S."/>
        </authorList>
    </citation>
    <scope>NUCLEOTIDE SEQUENCE [LARGE SCALE GENOMIC DNA]</scope>
    <source>
        <strain evidence="3">DSM 21743</strain>
    </source>
</reference>
<name>A0A1H2MBH3_9ACTN</name>
<protein>
    <recommendedName>
        <fullName evidence="4">PH domain-containing protein</fullName>
    </recommendedName>
</protein>
<dbReference type="AlphaFoldDB" id="A0A1H2MBH3"/>
<keyword evidence="1" id="KW-0472">Membrane</keyword>
<evidence type="ECO:0008006" key="4">
    <source>
        <dbReference type="Google" id="ProtNLM"/>
    </source>
</evidence>
<sequence length="163" mass="17581">MADGGESDGGVRTWRVTGWRRWVYVVLLVLFLVQAASRLVSLLSEPPPHTGDGILLGVWLVGALGYGVVVLQCWRTRVTLRADGVEVRELRRRFIRYADVERAYRDRFSAHVVSLDLVDGTRTSLPAPVGGPKDPAPEIDEAVALVQARVAAARTPGGGGAPG</sequence>
<keyword evidence="3" id="KW-1185">Reference proteome</keyword>
<organism evidence="2 3">
    <name type="scientific">Microlunatus sagamiharensis</name>
    <dbReference type="NCBI Taxonomy" id="546874"/>
    <lineage>
        <taxon>Bacteria</taxon>
        <taxon>Bacillati</taxon>
        <taxon>Actinomycetota</taxon>
        <taxon>Actinomycetes</taxon>
        <taxon>Propionibacteriales</taxon>
        <taxon>Propionibacteriaceae</taxon>
        <taxon>Microlunatus</taxon>
    </lineage>
</organism>
<evidence type="ECO:0000313" key="3">
    <source>
        <dbReference type="Proteomes" id="UP000198825"/>
    </source>
</evidence>
<dbReference type="OrthoDB" id="5190396at2"/>
<keyword evidence="1" id="KW-0812">Transmembrane</keyword>
<feature type="transmembrane region" description="Helical" evidence="1">
    <location>
        <begin position="53"/>
        <end position="71"/>
    </location>
</feature>
<gene>
    <name evidence="2" type="ORF">SAMN04488544_1755</name>
</gene>
<dbReference type="STRING" id="546874.SAMN04488544_1755"/>